<evidence type="ECO:0000313" key="2">
    <source>
        <dbReference type="Proteomes" id="UP000028721"/>
    </source>
</evidence>
<gene>
    <name evidence="1" type="ORF">CR62_16640</name>
</gene>
<evidence type="ECO:0000313" key="1">
    <source>
        <dbReference type="EMBL" id="KFB89680.1"/>
    </source>
</evidence>
<keyword evidence="2" id="KW-1185">Reference proteome</keyword>
<reference evidence="1 2" key="1">
    <citation type="submission" date="2014-03" db="EMBL/GenBank/DDBJ databases">
        <title>Draft genome sequence of the Serratia grimesii strain a2.</title>
        <authorList>
            <person name="Toymentseva A."/>
            <person name="Kazakov S."/>
            <person name="Giliazeva A."/>
            <person name="Ismagilova R."/>
            <person name="Shah R."/>
            <person name="Sharipova M."/>
            <person name="Khaitlina S."/>
            <person name="Mardanova A."/>
        </authorList>
    </citation>
    <scope>NUCLEOTIDE SEQUENCE [LARGE SCALE GENOMIC DNA]</scope>
    <source>
        <strain evidence="1 2">A2</strain>
    </source>
</reference>
<organism evidence="1 2">
    <name type="scientific">Serratia grimesii</name>
    <dbReference type="NCBI Taxonomy" id="82995"/>
    <lineage>
        <taxon>Bacteria</taxon>
        <taxon>Pseudomonadati</taxon>
        <taxon>Pseudomonadota</taxon>
        <taxon>Gammaproteobacteria</taxon>
        <taxon>Enterobacterales</taxon>
        <taxon>Yersiniaceae</taxon>
        <taxon>Serratia</taxon>
    </lineage>
</organism>
<proteinExistence type="predicted"/>
<accession>A0ABR4UCW2</accession>
<dbReference type="Proteomes" id="UP000028721">
    <property type="component" value="Unassembled WGS sequence"/>
</dbReference>
<comment type="caution">
    <text evidence="1">The sequence shown here is derived from an EMBL/GenBank/DDBJ whole genome shotgun (WGS) entry which is preliminary data.</text>
</comment>
<sequence length="131" mass="14601">MSNEKLIELSKPVAYVFDHGVMGPGDFSYGTPQMHSTAKDENARPLYSQEYVSALLAELEAKTKHVAQAKSRTASMNISSCWRCRISINSSDSLQNWPAINASAVKRCLARQVDVSVMVKRYVVKRRYGAT</sequence>
<dbReference type="EMBL" id="JGVP01000004">
    <property type="protein sequence ID" value="KFB89680.1"/>
    <property type="molecule type" value="Genomic_DNA"/>
</dbReference>
<protein>
    <submittedName>
        <fullName evidence="1">Uncharacterized protein</fullName>
    </submittedName>
</protein>
<name>A0ABR4UCW2_9GAMM</name>